<dbReference type="PROSITE" id="PS01124">
    <property type="entry name" value="HTH_ARAC_FAMILY_2"/>
    <property type="match status" value="1"/>
</dbReference>
<dbReference type="Gene3D" id="2.60.120.10">
    <property type="entry name" value="Jelly Rolls"/>
    <property type="match status" value="1"/>
</dbReference>
<protein>
    <submittedName>
        <fullName evidence="5">AraC family transcriptional regulator</fullName>
    </submittedName>
</protein>
<evidence type="ECO:0000256" key="1">
    <source>
        <dbReference type="ARBA" id="ARBA00023015"/>
    </source>
</evidence>
<evidence type="ECO:0000256" key="2">
    <source>
        <dbReference type="ARBA" id="ARBA00023125"/>
    </source>
</evidence>
<dbReference type="InterPro" id="IPR009057">
    <property type="entry name" value="Homeodomain-like_sf"/>
</dbReference>
<comment type="caution">
    <text evidence="5">The sequence shown here is derived from an EMBL/GenBank/DDBJ whole genome shotgun (WGS) entry which is preliminary data.</text>
</comment>
<dbReference type="PANTHER" id="PTHR43280">
    <property type="entry name" value="ARAC-FAMILY TRANSCRIPTIONAL REGULATOR"/>
    <property type="match status" value="1"/>
</dbReference>
<dbReference type="SUPFAM" id="SSF51182">
    <property type="entry name" value="RmlC-like cupins"/>
    <property type="match status" value="1"/>
</dbReference>
<evidence type="ECO:0000259" key="4">
    <source>
        <dbReference type="PROSITE" id="PS01124"/>
    </source>
</evidence>
<gene>
    <name evidence="5" type="ORF">C7T94_02170</name>
</gene>
<dbReference type="InterPro" id="IPR003313">
    <property type="entry name" value="AraC-bd"/>
</dbReference>
<evidence type="ECO:0000313" key="5">
    <source>
        <dbReference type="EMBL" id="PST84949.1"/>
    </source>
</evidence>
<dbReference type="GO" id="GO:0003700">
    <property type="term" value="F:DNA-binding transcription factor activity"/>
    <property type="evidence" value="ECO:0007669"/>
    <property type="project" value="InterPro"/>
</dbReference>
<name>A0A2T3HR93_9SPHI</name>
<proteinExistence type="predicted"/>
<dbReference type="Gene3D" id="1.10.10.60">
    <property type="entry name" value="Homeodomain-like"/>
    <property type="match status" value="1"/>
</dbReference>
<dbReference type="EMBL" id="PYLS01000001">
    <property type="protein sequence ID" value="PST84949.1"/>
    <property type="molecule type" value="Genomic_DNA"/>
</dbReference>
<dbReference type="OrthoDB" id="2585681at2"/>
<keyword evidence="3" id="KW-0804">Transcription</keyword>
<dbReference type="Proteomes" id="UP000240912">
    <property type="component" value="Unassembled WGS sequence"/>
</dbReference>
<accession>A0A2T3HR93</accession>
<feature type="domain" description="HTH araC/xylS-type" evidence="4">
    <location>
        <begin position="173"/>
        <end position="271"/>
    </location>
</feature>
<keyword evidence="1" id="KW-0805">Transcription regulation</keyword>
<reference evidence="5 6" key="1">
    <citation type="submission" date="2018-03" db="EMBL/GenBank/DDBJ databases">
        <authorList>
            <person name="Keele B.F."/>
        </authorList>
    </citation>
    <scope>NUCLEOTIDE SEQUENCE [LARGE SCALE GENOMIC DNA]</scope>
    <source>
        <strain evidence="5 6">YL28-9</strain>
    </source>
</reference>
<keyword evidence="2" id="KW-0238">DNA-binding</keyword>
<dbReference type="RefSeq" id="WP_107213204.1">
    <property type="nucleotide sequence ID" value="NZ_KZ686268.1"/>
</dbReference>
<dbReference type="Pfam" id="PF02311">
    <property type="entry name" value="AraC_binding"/>
    <property type="match status" value="1"/>
</dbReference>
<dbReference type="GO" id="GO:0043565">
    <property type="term" value="F:sequence-specific DNA binding"/>
    <property type="evidence" value="ECO:0007669"/>
    <property type="project" value="InterPro"/>
</dbReference>
<dbReference type="PANTHER" id="PTHR43280:SF32">
    <property type="entry name" value="TRANSCRIPTIONAL REGULATORY PROTEIN"/>
    <property type="match status" value="1"/>
</dbReference>
<evidence type="ECO:0000256" key="3">
    <source>
        <dbReference type="ARBA" id="ARBA00023163"/>
    </source>
</evidence>
<dbReference type="SMART" id="SM00342">
    <property type="entry name" value="HTH_ARAC"/>
    <property type="match status" value="1"/>
</dbReference>
<dbReference type="InterPro" id="IPR011051">
    <property type="entry name" value="RmlC_Cupin_sf"/>
</dbReference>
<dbReference type="InterPro" id="IPR014710">
    <property type="entry name" value="RmlC-like_jellyroll"/>
</dbReference>
<dbReference type="InterPro" id="IPR018060">
    <property type="entry name" value="HTH_AraC"/>
</dbReference>
<dbReference type="AlphaFoldDB" id="A0A2T3HR93"/>
<dbReference type="PRINTS" id="PR00032">
    <property type="entry name" value="HTHARAC"/>
</dbReference>
<keyword evidence="6" id="KW-1185">Reference proteome</keyword>
<dbReference type="InterPro" id="IPR020449">
    <property type="entry name" value="Tscrpt_reg_AraC-type_HTH"/>
</dbReference>
<organism evidence="5 6">
    <name type="scientific">Pedobacter yulinensis</name>
    <dbReference type="NCBI Taxonomy" id="2126353"/>
    <lineage>
        <taxon>Bacteria</taxon>
        <taxon>Pseudomonadati</taxon>
        <taxon>Bacteroidota</taxon>
        <taxon>Sphingobacteriia</taxon>
        <taxon>Sphingobacteriales</taxon>
        <taxon>Sphingobacteriaceae</taxon>
        <taxon>Pedobacter</taxon>
    </lineage>
</organism>
<dbReference type="SUPFAM" id="SSF46689">
    <property type="entry name" value="Homeodomain-like"/>
    <property type="match status" value="1"/>
</dbReference>
<dbReference type="Pfam" id="PF12833">
    <property type="entry name" value="HTH_18"/>
    <property type="match status" value="1"/>
</dbReference>
<sequence length="276" mass="30999">MHTPLSENGIPVKDKMEPDRLVKVSAMKEVIKPTRPHRHANYHELVLLNQGAGFHDVDGHQFEVTAPECYYLRPGQTHCWNFSSIPRGFVVLFREELLKKDDLDLLFRFPAQISLPAADQTVFALTAVLYQEFRSGLSDPGTYRAYLHLLVTKLQQLSNTRRSLVSGSDHVFQRYKQLVNAHFSQTRDLGFYAGQLHITTAVLNQTCKKAVGKTPATIINERILLEAKLLLSATGKAIQEVAADLGFADSPHFIKFFKQNTALTPGAYRHLASTKG</sequence>
<evidence type="ECO:0000313" key="6">
    <source>
        <dbReference type="Proteomes" id="UP000240912"/>
    </source>
</evidence>